<evidence type="ECO:0000256" key="1">
    <source>
        <dbReference type="ARBA" id="ARBA00004442"/>
    </source>
</evidence>
<reference evidence="5 6" key="1">
    <citation type="submission" date="2020-11" db="EMBL/GenBank/DDBJ databases">
        <authorList>
            <person name="Sun Q."/>
        </authorList>
    </citation>
    <scope>NUCLEOTIDE SEQUENCE [LARGE SCALE GENOMIC DNA]</scope>
    <source>
        <strain evidence="5 6">P8398</strain>
    </source>
</reference>
<evidence type="ECO:0000259" key="4">
    <source>
        <dbReference type="Pfam" id="PF13505"/>
    </source>
</evidence>
<evidence type="ECO:0000256" key="2">
    <source>
        <dbReference type="ARBA" id="ARBA00022729"/>
    </source>
</evidence>
<keyword evidence="6" id="KW-1185">Reference proteome</keyword>
<dbReference type="Pfam" id="PF13505">
    <property type="entry name" value="OMP_b-brl"/>
    <property type="match status" value="1"/>
</dbReference>
<organism evidence="5 6">
    <name type="scientific">Massilia antarctica</name>
    <dbReference type="NCBI Taxonomy" id="2765360"/>
    <lineage>
        <taxon>Bacteria</taxon>
        <taxon>Pseudomonadati</taxon>
        <taxon>Pseudomonadota</taxon>
        <taxon>Betaproteobacteria</taxon>
        <taxon>Burkholderiales</taxon>
        <taxon>Oxalobacteraceae</taxon>
        <taxon>Telluria group</taxon>
        <taxon>Massilia</taxon>
    </lineage>
</organism>
<proteinExistence type="predicted"/>
<keyword evidence="2 3" id="KW-0732">Signal</keyword>
<dbReference type="Gene3D" id="2.40.160.20">
    <property type="match status" value="1"/>
</dbReference>
<feature type="domain" description="Outer membrane protein beta-barrel" evidence="4">
    <location>
        <begin position="8"/>
        <end position="175"/>
    </location>
</feature>
<dbReference type="SUPFAM" id="SSF56925">
    <property type="entry name" value="OMPA-like"/>
    <property type="match status" value="1"/>
</dbReference>
<sequence>MRIMFSSAVVALAAGFSLPASAAPDGAGAYAATTIGQASSSNKQIERDDLSFGLRAGYQFNTTVGVEVFSNTLSFIEMPFYAYNSHEYHPEEHYGVAVTGAVPLGGRFSLTGRVGIGRTKMHAVSARDSNYNETDPSIGAGVRFSFNQHISINAEAMRLTKTRVTVISTGFRYQF</sequence>
<evidence type="ECO:0000313" key="5">
    <source>
        <dbReference type="EMBL" id="QPI48441.1"/>
    </source>
</evidence>
<dbReference type="RefSeq" id="WP_206088061.1">
    <property type="nucleotide sequence ID" value="NZ_CP065053.1"/>
</dbReference>
<dbReference type="InterPro" id="IPR027385">
    <property type="entry name" value="Beta-barrel_OMP"/>
</dbReference>
<evidence type="ECO:0000256" key="3">
    <source>
        <dbReference type="SAM" id="SignalP"/>
    </source>
</evidence>
<protein>
    <submittedName>
        <fullName evidence="5">Porin family protein</fullName>
    </submittedName>
</protein>
<name>A0AA48WAK8_9BURK</name>
<dbReference type="InterPro" id="IPR011250">
    <property type="entry name" value="OMP/PagP_B-barrel"/>
</dbReference>
<comment type="subcellular location">
    <subcellularLocation>
        <location evidence="1">Cell outer membrane</location>
    </subcellularLocation>
</comment>
<dbReference type="Proteomes" id="UP000662888">
    <property type="component" value="Chromosome"/>
</dbReference>
<feature type="chain" id="PRO_5046489363" evidence="3">
    <location>
        <begin position="23"/>
        <end position="175"/>
    </location>
</feature>
<dbReference type="EMBL" id="CP065053">
    <property type="protein sequence ID" value="QPI48441.1"/>
    <property type="molecule type" value="Genomic_DNA"/>
</dbReference>
<accession>A0AA48WAK8</accession>
<gene>
    <name evidence="5" type="ORF">IV454_23325</name>
</gene>
<evidence type="ECO:0000313" key="6">
    <source>
        <dbReference type="Proteomes" id="UP000662888"/>
    </source>
</evidence>
<feature type="signal peptide" evidence="3">
    <location>
        <begin position="1"/>
        <end position="22"/>
    </location>
</feature>